<proteinExistence type="predicted"/>
<dbReference type="AlphaFoldDB" id="A0A1U7F3E0"/>
<protein>
    <submittedName>
        <fullName evidence="3">Bm8172, isoform c</fullName>
    </submittedName>
</protein>
<evidence type="ECO:0000259" key="2">
    <source>
        <dbReference type="Pfam" id="PF00112"/>
    </source>
</evidence>
<gene>
    <name evidence="3" type="primary">Bm8172</name>
    <name evidence="3" type="ORF">BM_Bm8172</name>
</gene>
<name>A0A1U7F3E0_BRUMA</name>
<dbReference type="Gene3D" id="2.40.50.170">
    <property type="entry name" value="Cysteine proteinases. Chain C"/>
    <property type="match status" value="1"/>
</dbReference>
<dbReference type="Pfam" id="PF00112">
    <property type="entry name" value="Peptidase_C1"/>
    <property type="match status" value="1"/>
</dbReference>
<keyword evidence="1" id="KW-0812">Transmembrane</keyword>
<sequence length="78" mass="8759">MGWNILSSKTVGALHGVKKDTVVFALGYLCAVLVVFRTYQSSNERIIWGTDWGEKGYMRISINPKENCNLYLESLAAM</sequence>
<keyword evidence="1" id="KW-0472">Membrane</keyword>
<dbReference type="GO" id="GO:0008234">
    <property type="term" value="F:cysteine-type peptidase activity"/>
    <property type="evidence" value="ECO:0007669"/>
    <property type="project" value="InterPro"/>
</dbReference>
<reference evidence="3" key="2">
    <citation type="submission" date="2012-12" db="EMBL/GenBank/DDBJ databases">
        <authorList>
            <consortium name="WormBase Consortium"/>
            <person name="Ghedin E."/>
            <person name="Paulini M."/>
        </authorList>
    </citation>
    <scope>NUCLEOTIDE SEQUENCE</scope>
    <source>
        <strain evidence="3">FR3</strain>
    </source>
</reference>
<dbReference type="EMBL" id="LN855519">
    <property type="protein sequence ID" value="CDQ06503.1"/>
    <property type="molecule type" value="Genomic_DNA"/>
</dbReference>
<dbReference type="GO" id="GO:0006508">
    <property type="term" value="P:proteolysis"/>
    <property type="evidence" value="ECO:0007669"/>
    <property type="project" value="InterPro"/>
</dbReference>
<dbReference type="InterPro" id="IPR000668">
    <property type="entry name" value="Peptidase_C1A_C"/>
</dbReference>
<keyword evidence="1" id="KW-1133">Transmembrane helix</keyword>
<dbReference type="SUPFAM" id="SSF54001">
    <property type="entry name" value="Cysteine proteinases"/>
    <property type="match status" value="1"/>
</dbReference>
<organism evidence="3">
    <name type="scientific">Brugia malayi</name>
    <name type="common">Filarial nematode worm</name>
    <dbReference type="NCBI Taxonomy" id="6279"/>
    <lineage>
        <taxon>Eukaryota</taxon>
        <taxon>Metazoa</taxon>
        <taxon>Ecdysozoa</taxon>
        <taxon>Nematoda</taxon>
        <taxon>Chromadorea</taxon>
        <taxon>Rhabditida</taxon>
        <taxon>Spirurina</taxon>
        <taxon>Spiruromorpha</taxon>
        <taxon>Filarioidea</taxon>
        <taxon>Onchocercidae</taxon>
        <taxon>Brugia</taxon>
    </lineage>
</organism>
<evidence type="ECO:0000313" key="3">
    <source>
        <dbReference type="EMBL" id="CDQ06503.1"/>
    </source>
</evidence>
<evidence type="ECO:0000256" key="1">
    <source>
        <dbReference type="SAM" id="Phobius"/>
    </source>
</evidence>
<feature type="domain" description="Peptidase C1A papain C-terminal" evidence="2">
    <location>
        <begin position="48"/>
        <end position="75"/>
    </location>
</feature>
<feature type="transmembrane region" description="Helical" evidence="1">
    <location>
        <begin position="22"/>
        <end position="39"/>
    </location>
</feature>
<dbReference type="InterPro" id="IPR038765">
    <property type="entry name" value="Papain-like_cys_pep_sf"/>
</dbReference>
<reference evidence="3" key="1">
    <citation type="journal article" date="2007" name="Science">
        <title>Draft genome of the filarial nematode parasite Brugia malayi.</title>
        <authorList>
            <person name="Ghedin E."/>
            <person name="Wang S."/>
            <person name="Spiro D."/>
            <person name="Caler E."/>
            <person name="Zhao Q."/>
            <person name="Crabtree J."/>
            <person name="Allen J.E."/>
            <person name="Delcher A.L."/>
            <person name="Guiliano D.B."/>
            <person name="Miranda-Saavedra D."/>
            <person name="Angiuoli S.V."/>
            <person name="Creasy T."/>
            <person name="Amedeo P."/>
            <person name="Haas B."/>
            <person name="El-Sayed N.M."/>
            <person name="Wortman J.R."/>
            <person name="Feldblyum T."/>
            <person name="Tallon L."/>
            <person name="Schatz M."/>
            <person name="Shumway M."/>
            <person name="Koo H."/>
            <person name="Salzberg S.L."/>
            <person name="Schobel S."/>
            <person name="Pertea M."/>
            <person name="Pop M."/>
            <person name="White O."/>
            <person name="Barton G.J."/>
            <person name="Carlow C.K."/>
            <person name="Crawford M.J."/>
            <person name="Daub J."/>
            <person name="Dimmic M.W."/>
            <person name="Estes C.F."/>
            <person name="Foster J.M."/>
            <person name="Ganatra M."/>
            <person name="Gregory W.F."/>
            <person name="Johnson N.M."/>
            <person name="Jin J."/>
            <person name="Komuniecki R."/>
            <person name="Korf I."/>
            <person name="Kumar S."/>
            <person name="Laney S."/>
            <person name="Li B.W."/>
            <person name="Li W."/>
            <person name="Lindblom T.H."/>
            <person name="Lustigman S."/>
            <person name="Ma D."/>
            <person name="Maina C.V."/>
            <person name="Martin D.M."/>
            <person name="McCarter J.P."/>
            <person name="McReynolds L."/>
            <person name="Mitreva M."/>
            <person name="Nutman T.B."/>
            <person name="Parkinson J."/>
            <person name="Peregrin-Alvarez J.M."/>
            <person name="Poole C."/>
            <person name="Ren Q."/>
            <person name="Saunders L."/>
            <person name="Sluder A.E."/>
            <person name="Smith K."/>
            <person name="Stanke M."/>
            <person name="Unnasch T.R."/>
            <person name="Ware J."/>
            <person name="Wei A.D."/>
            <person name="Weil G."/>
            <person name="Williams D.J."/>
            <person name="Zhang Y."/>
            <person name="Williams S.A."/>
            <person name="Fraser-Liggett C."/>
            <person name="Slatko B."/>
            <person name="Blaxter M.L."/>
            <person name="Scott A.L."/>
        </authorList>
    </citation>
    <scope>NUCLEOTIDE SEQUENCE</scope>
    <source>
        <strain evidence="3">FR3</strain>
    </source>
</reference>
<accession>A0A1U7F3E0</accession>